<protein>
    <submittedName>
        <fullName evidence="9">Lycopene cyclase domain-containing protein</fullName>
    </submittedName>
</protein>
<sequence>MDIYENWLPSKAYYAFHLLAWMGPIILLQWLGFWRTLWPNRWPIVKSVVIVGTYLCLTDIIAVHYGVWHFDKDLILGFSPGGVPIEEWAFFYLTALLVAQSFVLFLPDKLRRPALVPESKVN</sequence>
<evidence type="ECO:0000256" key="6">
    <source>
        <dbReference type="ARBA" id="ARBA00023136"/>
    </source>
</evidence>
<comment type="pathway">
    <text evidence="2">Carotenoid biosynthesis.</text>
</comment>
<accession>A0AAQ3LG54</accession>
<dbReference type="NCBIfam" id="TIGR03462">
    <property type="entry name" value="CarR_dom_SF"/>
    <property type="match status" value="1"/>
</dbReference>
<feature type="transmembrane region" description="Helical" evidence="8">
    <location>
        <begin position="44"/>
        <end position="68"/>
    </location>
</feature>
<dbReference type="AlphaFoldDB" id="A0AAQ3LG54"/>
<feature type="transmembrane region" description="Helical" evidence="8">
    <location>
        <begin position="12"/>
        <end position="32"/>
    </location>
</feature>
<keyword evidence="5 8" id="KW-1133">Transmembrane helix</keyword>
<keyword evidence="4" id="KW-0125">Carotenoid biosynthesis</keyword>
<evidence type="ECO:0000256" key="3">
    <source>
        <dbReference type="ARBA" id="ARBA00022692"/>
    </source>
</evidence>
<dbReference type="GO" id="GO:0016020">
    <property type="term" value="C:membrane"/>
    <property type="evidence" value="ECO:0007669"/>
    <property type="project" value="UniProtKB-SubCell"/>
</dbReference>
<evidence type="ECO:0000313" key="10">
    <source>
        <dbReference type="Proteomes" id="UP001304300"/>
    </source>
</evidence>
<dbReference type="GO" id="GO:0016872">
    <property type="term" value="F:intramolecular lyase activity"/>
    <property type="evidence" value="ECO:0007669"/>
    <property type="project" value="InterPro"/>
</dbReference>
<keyword evidence="7" id="KW-0413">Isomerase</keyword>
<organism evidence="9 10">
    <name type="scientific">Rubellicoccus peritrichatus</name>
    <dbReference type="NCBI Taxonomy" id="3080537"/>
    <lineage>
        <taxon>Bacteria</taxon>
        <taxon>Pseudomonadati</taxon>
        <taxon>Verrucomicrobiota</taxon>
        <taxon>Opitutia</taxon>
        <taxon>Puniceicoccales</taxon>
        <taxon>Cerasicoccaceae</taxon>
        <taxon>Rubellicoccus</taxon>
    </lineage>
</organism>
<dbReference type="EMBL" id="CP136920">
    <property type="protein sequence ID" value="WOO41524.1"/>
    <property type="molecule type" value="Genomic_DNA"/>
</dbReference>
<keyword evidence="3 8" id="KW-0812">Transmembrane</keyword>
<reference evidence="9 10" key="1">
    <citation type="submission" date="2023-10" db="EMBL/GenBank/DDBJ databases">
        <title>Rubellicoccus peritrichatus gen. nov., sp. nov., isolated from an algae of coral reef tank.</title>
        <authorList>
            <person name="Luo J."/>
        </authorList>
    </citation>
    <scope>NUCLEOTIDE SEQUENCE [LARGE SCALE GENOMIC DNA]</scope>
    <source>
        <strain evidence="9 10">CR14</strain>
    </source>
</reference>
<evidence type="ECO:0000256" key="5">
    <source>
        <dbReference type="ARBA" id="ARBA00022989"/>
    </source>
</evidence>
<gene>
    <name evidence="9" type="ORF">RZN69_00385</name>
</gene>
<keyword evidence="10" id="KW-1185">Reference proteome</keyword>
<feature type="transmembrane region" description="Helical" evidence="8">
    <location>
        <begin position="88"/>
        <end position="106"/>
    </location>
</feature>
<dbReference type="KEGG" id="puo:RZN69_00385"/>
<evidence type="ECO:0000256" key="2">
    <source>
        <dbReference type="ARBA" id="ARBA00004829"/>
    </source>
</evidence>
<evidence type="ECO:0000256" key="8">
    <source>
        <dbReference type="SAM" id="Phobius"/>
    </source>
</evidence>
<dbReference type="GO" id="GO:0045436">
    <property type="term" value="F:lycopene beta cyclase activity"/>
    <property type="evidence" value="ECO:0007669"/>
    <property type="project" value="UniProtKB-ARBA"/>
</dbReference>
<evidence type="ECO:0000313" key="9">
    <source>
        <dbReference type="EMBL" id="WOO41524.1"/>
    </source>
</evidence>
<evidence type="ECO:0000256" key="7">
    <source>
        <dbReference type="ARBA" id="ARBA00023235"/>
    </source>
</evidence>
<keyword evidence="6 8" id="KW-0472">Membrane</keyword>
<name>A0AAQ3LG54_9BACT</name>
<evidence type="ECO:0000256" key="1">
    <source>
        <dbReference type="ARBA" id="ARBA00004141"/>
    </source>
</evidence>
<dbReference type="InterPro" id="IPR017825">
    <property type="entry name" value="Lycopene_cyclase_dom"/>
</dbReference>
<dbReference type="RefSeq" id="WP_317834008.1">
    <property type="nucleotide sequence ID" value="NZ_CP136920.1"/>
</dbReference>
<proteinExistence type="predicted"/>
<dbReference type="Proteomes" id="UP001304300">
    <property type="component" value="Chromosome"/>
</dbReference>
<evidence type="ECO:0000256" key="4">
    <source>
        <dbReference type="ARBA" id="ARBA00022746"/>
    </source>
</evidence>
<dbReference type="GO" id="GO:0016117">
    <property type="term" value="P:carotenoid biosynthetic process"/>
    <property type="evidence" value="ECO:0007669"/>
    <property type="project" value="UniProtKB-KW"/>
</dbReference>
<comment type="subcellular location">
    <subcellularLocation>
        <location evidence="1">Membrane</location>
        <topology evidence="1">Multi-pass membrane protein</topology>
    </subcellularLocation>
</comment>